<comment type="caution">
    <text evidence="1">The sequence shown here is derived from an EMBL/GenBank/DDBJ whole genome shotgun (WGS) entry which is preliminary data.</text>
</comment>
<proteinExistence type="predicted"/>
<sequence length="339" mass="39412">MSENNLLYQSIKLGVNPETGEDIVWPWNQEEHSTMTIVGDDLKSPRKKLVERIISEVQSMKLGSVYQILDSVVLKGELMESDAILWTESLPDPPEDYEDRENFINNRRYFSTSYFNLFAQSKMITRPELLPPTSYRWNYEGPLFGYLRAIERLDDGHPYKNDLKIEMEKLTRVEWYQSADAGRIFYLDQHENIYNKALSFLRAVWSFWAIVGKLDEPTQMLLVVEVPHQLIDINLEPKIAEIINFSFNILRYLTYETTVTLLLSSDKLNPAPENHFRHKLIFTASKHTDFDLTSEGIKEYVNPILFETWESGDNSAGIHFDDHIPTQSVLIPLIDIPST</sequence>
<keyword evidence="2" id="KW-1185">Reference proteome</keyword>
<dbReference type="EMBL" id="LWMH01000001">
    <property type="protein sequence ID" value="KZS45072.1"/>
    <property type="molecule type" value="Genomic_DNA"/>
</dbReference>
<organism evidence="1 2">
    <name type="scientific">Paenibacillus glucanolyticus</name>
    <dbReference type="NCBI Taxonomy" id="59843"/>
    <lineage>
        <taxon>Bacteria</taxon>
        <taxon>Bacillati</taxon>
        <taxon>Bacillota</taxon>
        <taxon>Bacilli</taxon>
        <taxon>Bacillales</taxon>
        <taxon>Paenibacillaceae</taxon>
        <taxon>Paenibacillus</taxon>
    </lineage>
</organism>
<gene>
    <name evidence="1" type="ORF">AWU65_03575</name>
</gene>
<dbReference type="RefSeq" id="WP_063477578.1">
    <property type="nucleotide sequence ID" value="NZ_JBCMWP010000019.1"/>
</dbReference>
<dbReference type="AlphaFoldDB" id="A0A163GP61"/>
<dbReference type="OrthoDB" id="2861338at2"/>
<dbReference type="Proteomes" id="UP000076796">
    <property type="component" value="Unassembled WGS sequence"/>
</dbReference>
<reference evidence="1" key="1">
    <citation type="journal article" date="2016" name="Genome Announc.">
        <title>Draft genomes of two strains of Paenibacillus glucanolyticus with capability to degrade lignocellulose.</title>
        <authorList>
            <person name="Mathews S.L."/>
            <person name="Pawlak J."/>
            <person name="Grunden A.M."/>
        </authorList>
    </citation>
    <scope>NUCLEOTIDE SEQUENCE [LARGE SCALE GENOMIC DNA]</scope>
    <source>
        <strain evidence="1">SLM1</strain>
    </source>
</reference>
<protein>
    <submittedName>
        <fullName evidence="1">Uncharacterized protein</fullName>
    </submittedName>
</protein>
<evidence type="ECO:0000313" key="1">
    <source>
        <dbReference type="EMBL" id="KZS45072.1"/>
    </source>
</evidence>
<name>A0A163GP61_9BACL</name>
<accession>A0A163GP61</accession>
<evidence type="ECO:0000313" key="2">
    <source>
        <dbReference type="Proteomes" id="UP000076796"/>
    </source>
</evidence>